<dbReference type="GO" id="GO:0016020">
    <property type="term" value="C:membrane"/>
    <property type="evidence" value="ECO:0007669"/>
    <property type="project" value="InterPro"/>
</dbReference>
<evidence type="ECO:0000256" key="1">
    <source>
        <dbReference type="PIRNR" id="PIRNR036417"/>
    </source>
</evidence>
<dbReference type="Pfam" id="PF08392">
    <property type="entry name" value="FAE1_CUT1_RppA"/>
    <property type="match status" value="1"/>
</dbReference>
<dbReference type="InterPro" id="IPR012328">
    <property type="entry name" value="Chalcone/stilbene_synt_C"/>
</dbReference>
<dbReference type="GO" id="GO:0006633">
    <property type="term" value="P:fatty acid biosynthetic process"/>
    <property type="evidence" value="ECO:0007669"/>
    <property type="project" value="UniProtKB-UniPathway"/>
</dbReference>
<dbReference type="EMBL" id="CM000609">
    <property type="protein sequence ID" value="EEC49201.1"/>
    <property type="molecule type" value="Genomic_DNA"/>
</dbReference>
<feature type="domain" description="FAE" evidence="4">
    <location>
        <begin position="141"/>
        <end position="431"/>
    </location>
</feature>
<dbReference type="GeneID" id="7200174"/>
<dbReference type="Pfam" id="PF02797">
    <property type="entry name" value="Chal_sti_synt_C"/>
    <property type="match status" value="1"/>
</dbReference>
<dbReference type="OrthoDB" id="329835at2759"/>
<dbReference type="AlphaFoldDB" id="B7FWF7"/>
<dbReference type="Proteomes" id="UP000000759">
    <property type="component" value="Chromosome 6"/>
</dbReference>
<dbReference type="EC" id="2.3.1.-" evidence="1"/>
<dbReference type="CDD" id="cd00831">
    <property type="entry name" value="CHS_like"/>
    <property type="match status" value="1"/>
</dbReference>
<dbReference type="RefSeq" id="XP_002179378.1">
    <property type="nucleotide sequence ID" value="XM_002179342.1"/>
</dbReference>
<keyword evidence="1" id="KW-0808">Transferase</keyword>
<organism evidence="5 6">
    <name type="scientific">Phaeodactylum tricornutum (strain CCAP 1055/1)</name>
    <dbReference type="NCBI Taxonomy" id="556484"/>
    <lineage>
        <taxon>Eukaryota</taxon>
        <taxon>Sar</taxon>
        <taxon>Stramenopiles</taxon>
        <taxon>Ochrophyta</taxon>
        <taxon>Bacillariophyta</taxon>
        <taxon>Bacillariophyceae</taxon>
        <taxon>Bacillariophycidae</taxon>
        <taxon>Naviculales</taxon>
        <taxon>Phaeodactylaceae</taxon>
        <taxon>Phaeodactylum</taxon>
    </lineage>
</organism>
<keyword evidence="6" id="KW-1185">Reference proteome</keyword>
<dbReference type="OMA" id="HHSKLCG"/>
<dbReference type="InParanoid" id="B7FWF7"/>
<evidence type="ECO:0000256" key="2">
    <source>
        <dbReference type="SAM" id="MobiDB-lite"/>
    </source>
</evidence>
<name>B7FWF7_PHATC</name>
<comment type="pathway">
    <text evidence="1">Lipid metabolism; fatty acid biosynthesis.</text>
</comment>
<dbReference type="STRING" id="556484.B7FWF7"/>
<sequence>MAPQQRNPVLNEDGNTGMRRVDSEASDMSELGNDTRAQDYRIRKSSLIGMIDWGHVMVSHLPLLMVVGILTLVAQIVHQVVIELGLQNIDWSVQTVSTICHAIKELFRDLYASIMESRGFDLFSPAVKTTALLLFLGAWWMRRKSPVYLLSFATFKAPDSWKMSHAQIVEIMRRQGCFSEDSLEFMGKILARSGTGQATAWPPGITRCLQDENTKADRSIEAARREAEIVIFDVVEKALQKARVRPQDIDILIINCSLFSPTPSLCAMVLSHFGMRSDVATFNLSGMGCSASLISIDLAKSLLGTRPNSKALVVSTEIITPALYHGSDRGFLIQNTLFRCGGAAMVLSNSWYDGRRAWYKLLHTVRVQGTNEAAVSCVYETEDAQGHQGVRLSKDIVKVAGKCMEKNFTVLGPSVLPLTEQAKVVVSIAARFVLKKFEGYTKRKVPSIRPYVPDFKRGIDHFCIHAGGRAVIDGIEKNMQLQMYHTEASRMTLLNYGNTSSSSIWYELEYIQDQQKTNPLKKGDRVLQVAFGSGFKCTSGVWLKL</sequence>
<protein>
    <recommendedName>
        <fullName evidence="1">3-ketoacyl-CoA synthase</fullName>
        <ecNumber evidence="1">2.3.1.-</ecNumber>
    </recommendedName>
</protein>
<dbReference type="PANTHER" id="PTHR31561">
    <property type="entry name" value="3-KETOACYL-COA SYNTHASE"/>
    <property type="match status" value="1"/>
</dbReference>
<keyword evidence="1" id="KW-0012">Acyltransferase</keyword>
<dbReference type="InterPro" id="IPR016039">
    <property type="entry name" value="Thiolase-like"/>
</dbReference>
<reference evidence="6" key="2">
    <citation type="submission" date="2008-08" db="EMBL/GenBank/DDBJ databases">
        <authorList>
            <consortium name="Diatom Consortium"/>
            <person name="Grigoriev I."/>
            <person name="Grimwood J."/>
            <person name="Kuo A."/>
            <person name="Otillar R.P."/>
            <person name="Salamov A."/>
            <person name="Detter J.C."/>
            <person name="Lindquist E."/>
            <person name="Shapiro H."/>
            <person name="Lucas S."/>
            <person name="Glavina del Rio T."/>
            <person name="Pitluck S."/>
            <person name="Rokhsar D."/>
            <person name="Bowler C."/>
        </authorList>
    </citation>
    <scope>GENOME REANNOTATION</scope>
    <source>
        <strain evidence="6">CCAP 1055/1</strain>
    </source>
</reference>
<dbReference type="PIRSF" id="PIRSF036417">
    <property type="entry name" value="3-ktacl-CoA_syn"/>
    <property type="match status" value="1"/>
</dbReference>
<dbReference type="InterPro" id="IPR012392">
    <property type="entry name" value="3-ktacl-CoA_syn"/>
</dbReference>
<evidence type="ECO:0000259" key="3">
    <source>
        <dbReference type="Pfam" id="PF02797"/>
    </source>
</evidence>
<accession>B7FWF7</accession>
<evidence type="ECO:0000259" key="4">
    <source>
        <dbReference type="Pfam" id="PF08392"/>
    </source>
</evidence>
<dbReference type="SUPFAM" id="SSF53901">
    <property type="entry name" value="Thiolase-like"/>
    <property type="match status" value="2"/>
</dbReference>
<dbReference type="KEGG" id="pti:PHATRDRAFT_26714"/>
<dbReference type="eggNOG" id="ENOG502QPKZ">
    <property type="taxonomic scope" value="Eukaryota"/>
</dbReference>
<dbReference type="SMR" id="B7FWF7"/>
<reference evidence="5 6" key="1">
    <citation type="journal article" date="2008" name="Nature">
        <title>The Phaeodactylum genome reveals the evolutionary history of diatom genomes.</title>
        <authorList>
            <person name="Bowler C."/>
            <person name="Allen A.E."/>
            <person name="Badger J.H."/>
            <person name="Grimwood J."/>
            <person name="Jabbari K."/>
            <person name="Kuo A."/>
            <person name="Maheswari U."/>
            <person name="Martens C."/>
            <person name="Maumus F."/>
            <person name="Otillar R.P."/>
            <person name="Rayko E."/>
            <person name="Salamov A."/>
            <person name="Vandepoele K."/>
            <person name="Beszteri B."/>
            <person name="Gruber A."/>
            <person name="Heijde M."/>
            <person name="Katinka M."/>
            <person name="Mock T."/>
            <person name="Valentin K."/>
            <person name="Verret F."/>
            <person name="Berges J.A."/>
            <person name="Brownlee C."/>
            <person name="Cadoret J.P."/>
            <person name="Chiovitti A."/>
            <person name="Choi C.J."/>
            <person name="Coesel S."/>
            <person name="De Martino A."/>
            <person name="Detter J.C."/>
            <person name="Durkin C."/>
            <person name="Falciatore A."/>
            <person name="Fournet J."/>
            <person name="Haruta M."/>
            <person name="Huysman M.J."/>
            <person name="Jenkins B.D."/>
            <person name="Jiroutova K."/>
            <person name="Jorgensen R.E."/>
            <person name="Joubert Y."/>
            <person name="Kaplan A."/>
            <person name="Kroger N."/>
            <person name="Kroth P.G."/>
            <person name="La Roche J."/>
            <person name="Lindquist E."/>
            <person name="Lommer M."/>
            <person name="Martin-Jezequel V."/>
            <person name="Lopez P.J."/>
            <person name="Lucas S."/>
            <person name="Mangogna M."/>
            <person name="McGinnis K."/>
            <person name="Medlin L.K."/>
            <person name="Montsant A."/>
            <person name="Oudot-Le Secq M.P."/>
            <person name="Napoli C."/>
            <person name="Obornik M."/>
            <person name="Parker M.S."/>
            <person name="Petit J.L."/>
            <person name="Porcel B.M."/>
            <person name="Poulsen N."/>
            <person name="Robison M."/>
            <person name="Rychlewski L."/>
            <person name="Rynearson T.A."/>
            <person name="Schmutz J."/>
            <person name="Shapiro H."/>
            <person name="Siaut M."/>
            <person name="Stanley M."/>
            <person name="Sussman M.R."/>
            <person name="Taylor A.R."/>
            <person name="Vardi A."/>
            <person name="von Dassow P."/>
            <person name="Vyverman W."/>
            <person name="Willis A."/>
            <person name="Wyrwicz L.S."/>
            <person name="Rokhsar D.S."/>
            <person name="Weissenbach J."/>
            <person name="Armbrust E.V."/>
            <person name="Green B.R."/>
            <person name="Van de Peer Y."/>
            <person name="Grigoriev I.V."/>
        </authorList>
    </citation>
    <scope>NUCLEOTIDE SEQUENCE [LARGE SCALE GENOMIC DNA]</scope>
    <source>
        <strain evidence="5 6">CCAP 1055/1</strain>
    </source>
</reference>
<dbReference type="Gene3D" id="3.40.47.10">
    <property type="match status" value="2"/>
</dbReference>
<dbReference type="UniPathway" id="UPA00094"/>
<gene>
    <name evidence="5" type="primary">KAS1</name>
    <name evidence="5" type="ORF">PHATRDRAFT_26714</name>
</gene>
<proteinExistence type="inferred from homology"/>
<evidence type="ECO:0000313" key="5">
    <source>
        <dbReference type="EMBL" id="EEC49201.1"/>
    </source>
</evidence>
<evidence type="ECO:0000313" key="6">
    <source>
        <dbReference type="Proteomes" id="UP000000759"/>
    </source>
</evidence>
<dbReference type="PaxDb" id="2850-Phatr26714"/>
<dbReference type="InterPro" id="IPR013601">
    <property type="entry name" value="FAE1_typ3_polyketide_synth"/>
</dbReference>
<feature type="region of interest" description="Disordered" evidence="2">
    <location>
        <begin position="1"/>
        <end position="30"/>
    </location>
</feature>
<dbReference type="HOGENOM" id="CLU_013238_2_0_1"/>
<dbReference type="GO" id="GO:0016747">
    <property type="term" value="F:acyltransferase activity, transferring groups other than amino-acyl groups"/>
    <property type="evidence" value="ECO:0007669"/>
    <property type="project" value="InterPro"/>
</dbReference>
<feature type="domain" description="Chalcone/stilbene synthase C-terminal" evidence="3">
    <location>
        <begin position="462"/>
        <end position="536"/>
    </location>
</feature>
<comment type="similarity">
    <text evidence="1">Belongs to the thiolase-like superfamily. Chalcone/stilbene synthases family.</text>
</comment>